<sequence length="369" mass="43222">MPKNLKTGDYINIVDEKSENANITQAKELLEITESTEKKNIVKFQLLNESVELKLNGNIRNPQIKNFITWLGKFIKNLKYINTEITKNVIKKTTITSNNTNIFPEKSINNFIKTFIKEISKSIIENKSLKIPDPKSSAKIINKIIKNINDDKDLNNNIKQSKEIDFNNIENDKKIKNNTIKEKDLFHDTDKNISKKIFKKFNNELSLSNEKKGFTEKKENIKNNIENKKITDTKELQKNQFLHKAINAYKTFSQFEIIQEPNFIFLQIFGMPLFLNIEDEIEYKENKQKKIKRIAFSFLSKNFGLINSIIYKKENNVSLNFFIENNIEIFKTNINWLINNIQKDGIKIDGLQINPLEKIFELNKKGLYG</sequence>
<evidence type="ECO:0000313" key="1">
    <source>
        <dbReference type="EMBL" id="WGS65807.1"/>
    </source>
</evidence>
<gene>
    <name evidence="1" type="ORF">JRV97_04465</name>
</gene>
<name>A0ABY8PT67_9BACT</name>
<keyword evidence="2" id="KW-1185">Reference proteome</keyword>
<evidence type="ECO:0000313" key="2">
    <source>
        <dbReference type="Proteomes" id="UP001232493"/>
    </source>
</evidence>
<organism evidence="1 2">
    <name type="scientific">Marinitoga aeolica</name>
    <dbReference type="NCBI Taxonomy" id="2809031"/>
    <lineage>
        <taxon>Bacteria</taxon>
        <taxon>Thermotogati</taxon>
        <taxon>Thermotogota</taxon>
        <taxon>Thermotogae</taxon>
        <taxon>Petrotogales</taxon>
        <taxon>Petrotogaceae</taxon>
        <taxon>Marinitoga</taxon>
    </lineage>
</organism>
<proteinExistence type="predicted"/>
<protein>
    <recommendedName>
        <fullName evidence="3">Flagellar hook-length control protein-like C-terminal domain-containing protein</fullName>
    </recommendedName>
</protein>
<dbReference type="RefSeq" id="WP_281000593.1">
    <property type="nucleotide sequence ID" value="NZ_CP069362.1"/>
</dbReference>
<reference evidence="1 2" key="1">
    <citation type="submission" date="2021-02" db="EMBL/GenBank/DDBJ databases">
        <title>Characterization of Marinitoga sp. nov. str. BP5-C20A.</title>
        <authorList>
            <person name="Erauso G."/>
            <person name="Postec A."/>
        </authorList>
    </citation>
    <scope>NUCLEOTIDE SEQUENCE [LARGE SCALE GENOMIC DNA]</scope>
    <source>
        <strain evidence="1 2">BP5-C20A</strain>
    </source>
</reference>
<evidence type="ECO:0008006" key="3">
    <source>
        <dbReference type="Google" id="ProtNLM"/>
    </source>
</evidence>
<dbReference type="Proteomes" id="UP001232493">
    <property type="component" value="Chromosome"/>
</dbReference>
<accession>A0ABY8PT67</accession>
<dbReference type="EMBL" id="CP069362">
    <property type="protein sequence ID" value="WGS65807.1"/>
    <property type="molecule type" value="Genomic_DNA"/>
</dbReference>